<dbReference type="Proteomes" id="UP001197093">
    <property type="component" value="Unassembled WGS sequence"/>
</dbReference>
<feature type="compositionally biased region" description="Low complexity" evidence="1">
    <location>
        <begin position="152"/>
        <end position="172"/>
    </location>
</feature>
<dbReference type="PANTHER" id="PTHR40640">
    <property type="entry name" value="ANCHORED GLYCOPROTEIN, PUTATIVE (AFU_ORTHOLOGUE AFUA_8G04860)-RELATED"/>
    <property type="match status" value="1"/>
</dbReference>
<feature type="chain" id="PRO_5042123025" evidence="2">
    <location>
        <begin position="19"/>
        <end position="219"/>
    </location>
</feature>
<evidence type="ECO:0000256" key="1">
    <source>
        <dbReference type="SAM" id="MobiDB-lite"/>
    </source>
</evidence>
<protein>
    <submittedName>
        <fullName evidence="3">Uncharacterized protein</fullName>
    </submittedName>
</protein>
<accession>A0AAD4EXC0</accession>
<comment type="caution">
    <text evidence="3">The sequence shown here is derived from an EMBL/GenBank/DDBJ whole genome shotgun (WGS) entry which is preliminary data.</text>
</comment>
<proteinExistence type="predicted"/>
<gene>
    <name evidence="3" type="ORF">NEMBOFW57_006581</name>
</gene>
<feature type="signal peptide" evidence="2">
    <location>
        <begin position="1"/>
        <end position="18"/>
    </location>
</feature>
<name>A0AAD4EXC0_9PEZI</name>
<feature type="compositionally biased region" description="Low complexity" evidence="1">
    <location>
        <begin position="136"/>
        <end position="145"/>
    </location>
</feature>
<keyword evidence="2" id="KW-0732">Signal</keyword>
<keyword evidence="4" id="KW-1185">Reference proteome</keyword>
<reference evidence="3" key="1">
    <citation type="submission" date="2023-02" db="EMBL/GenBank/DDBJ databases">
        <authorList>
            <person name="Palmer J.M."/>
        </authorList>
    </citation>
    <scope>NUCLEOTIDE SEQUENCE</scope>
    <source>
        <strain evidence="3">FW57</strain>
    </source>
</reference>
<evidence type="ECO:0000313" key="4">
    <source>
        <dbReference type="Proteomes" id="UP001197093"/>
    </source>
</evidence>
<feature type="compositionally biased region" description="Low complexity" evidence="1">
    <location>
        <begin position="184"/>
        <end position="196"/>
    </location>
</feature>
<feature type="region of interest" description="Disordered" evidence="1">
    <location>
        <begin position="136"/>
        <end position="198"/>
    </location>
</feature>
<dbReference type="PANTHER" id="PTHR40640:SF1">
    <property type="entry name" value="ANCHORED GLYCOPROTEIN, PUTATIVE (AFU_ORTHOLOGUE AFUA_8G04860)-RELATED"/>
    <property type="match status" value="1"/>
</dbReference>
<organism evidence="3 4">
    <name type="scientific">Staphylotrichum longicolle</name>
    <dbReference type="NCBI Taxonomy" id="669026"/>
    <lineage>
        <taxon>Eukaryota</taxon>
        <taxon>Fungi</taxon>
        <taxon>Dikarya</taxon>
        <taxon>Ascomycota</taxon>
        <taxon>Pezizomycotina</taxon>
        <taxon>Sordariomycetes</taxon>
        <taxon>Sordariomycetidae</taxon>
        <taxon>Sordariales</taxon>
        <taxon>Chaetomiaceae</taxon>
        <taxon>Staphylotrichum</taxon>
    </lineage>
</organism>
<evidence type="ECO:0000313" key="3">
    <source>
        <dbReference type="EMBL" id="KAG7287078.1"/>
    </source>
</evidence>
<dbReference type="AlphaFoldDB" id="A0AAD4EXC0"/>
<dbReference type="EMBL" id="JAHCVI010000003">
    <property type="protein sequence ID" value="KAG7287078.1"/>
    <property type="molecule type" value="Genomic_DNA"/>
</dbReference>
<evidence type="ECO:0000256" key="2">
    <source>
        <dbReference type="SAM" id="SignalP"/>
    </source>
</evidence>
<sequence>MKHTSSLLLAAAAGLAAAQSPVIVKVLVPNVDDQPVVASVISAGPTATSYFVACPTDASPEDCGLGTGFRMLYGPSTMSTASAACKLDPAKNRADCTGAFVEGTSTSTLSEVMTGYSSYVLPVTITAGAEKLSGVAGSSSAGGASTTLSNPAATETDSGSSSATDTTLSTSAVPTKSGSGSGSGSTAPTSSSSTGGMPRITQNAVVLGAAALVGGAMLI</sequence>